<dbReference type="PANTHER" id="PTHR31972:SF2">
    <property type="entry name" value="DUF868 FAMILY PROTEIN (DUF868)"/>
    <property type="match status" value="1"/>
</dbReference>
<feature type="compositionally biased region" description="Polar residues" evidence="1">
    <location>
        <begin position="1"/>
        <end position="25"/>
    </location>
</feature>
<dbReference type="InterPro" id="IPR008586">
    <property type="entry name" value="DUF868_pln"/>
</dbReference>
<feature type="region of interest" description="Disordered" evidence="1">
    <location>
        <begin position="1"/>
        <end position="37"/>
    </location>
</feature>
<dbReference type="Proteomes" id="UP000092600">
    <property type="component" value="Unassembled WGS sequence"/>
</dbReference>
<evidence type="ECO:0000313" key="4">
    <source>
        <dbReference type="Proteomes" id="UP000515123"/>
    </source>
</evidence>
<dbReference type="Proteomes" id="UP000515123">
    <property type="component" value="Linkage group 19"/>
</dbReference>
<reference evidence="2 3" key="1">
    <citation type="journal article" date="2016" name="DNA Res.">
        <title>The draft genome of MD-2 pineapple using hybrid error correction of long reads.</title>
        <authorList>
            <person name="Redwan R.M."/>
            <person name="Saidin A."/>
            <person name="Kumar S.V."/>
        </authorList>
    </citation>
    <scope>NUCLEOTIDE SEQUENCE [LARGE SCALE GENOMIC DNA]</scope>
    <source>
        <strain evidence="3">cv. MD2</strain>
        <tissue evidence="2">Leaf</tissue>
    </source>
</reference>
<feature type="compositionally biased region" description="Polar residues" evidence="1">
    <location>
        <begin position="298"/>
        <end position="315"/>
    </location>
</feature>
<gene>
    <name evidence="5" type="primary">LOC109725160</name>
    <name evidence="2" type="ORF">ACMD2_06669</name>
</gene>
<feature type="compositionally biased region" description="Low complexity" evidence="1">
    <location>
        <begin position="28"/>
        <end position="37"/>
    </location>
</feature>
<evidence type="ECO:0000313" key="3">
    <source>
        <dbReference type="Proteomes" id="UP000092600"/>
    </source>
</evidence>
<dbReference type="GeneID" id="109725160"/>
<organism evidence="2 3">
    <name type="scientific">Ananas comosus</name>
    <name type="common">Pineapple</name>
    <name type="synonym">Ananas ananas</name>
    <dbReference type="NCBI Taxonomy" id="4615"/>
    <lineage>
        <taxon>Eukaryota</taxon>
        <taxon>Viridiplantae</taxon>
        <taxon>Streptophyta</taxon>
        <taxon>Embryophyta</taxon>
        <taxon>Tracheophyta</taxon>
        <taxon>Spermatophyta</taxon>
        <taxon>Magnoliopsida</taxon>
        <taxon>Liliopsida</taxon>
        <taxon>Poales</taxon>
        <taxon>Bromeliaceae</taxon>
        <taxon>Bromelioideae</taxon>
        <taxon>Ananas</taxon>
    </lineage>
</organism>
<protein>
    <submittedName>
        <fullName evidence="5">Uncharacterized protein LOC109725160</fullName>
    </submittedName>
</protein>
<feature type="region of interest" description="Disordered" evidence="1">
    <location>
        <begin position="270"/>
        <end position="315"/>
    </location>
</feature>
<dbReference type="OrthoDB" id="731074at2759"/>
<keyword evidence="4" id="KW-1185">Reference proteome</keyword>
<feature type="compositionally biased region" description="Pro residues" evidence="1">
    <location>
        <begin position="276"/>
        <end position="286"/>
    </location>
</feature>
<dbReference type="PANTHER" id="PTHR31972">
    <property type="entry name" value="EXPRESSED PROTEIN"/>
    <property type="match status" value="1"/>
</dbReference>
<sequence>MEDQTANPTSSSSADKTATDEPTGSNGNGNNNNNNNNKTAQCSVVSIYRAKIAGVLRHVTVAWTKSLINHSFAISVERPEGGASTCKVELKPWPFWSKKGYKSLDVADDDEECRVDVFWDLRSAKFSGSGSPEPTAGYYVALVCDEEVILLVGDGNKDAYKRTKSRPCLEDAVLVSKRENVFGRKSFAARARFDGRKKEHDIVVESAISGPREPEMWISIDGAVLVRVSNLQWKFRGNETVIVDESPVQVLWDVHDWLFAGGPGSSSGLFVFKPGAPDPQPQPQPPSKQEHFGESDHASTVGTNTDTDKNNCSSSSVRNFGGNSEFCFYLYAWKIE</sequence>
<dbReference type="Gramene" id="Aco020080.1.mrna1">
    <property type="protein sequence ID" value="Aco020080.1.mrna1.cds1"/>
    <property type="gene ID" value="Aco020080.1.path1"/>
</dbReference>
<dbReference type="RefSeq" id="XP_020109836.1">
    <property type="nucleotide sequence ID" value="XM_020254247.1"/>
</dbReference>
<dbReference type="AlphaFoldDB" id="A0A199URM1"/>
<feature type="compositionally biased region" description="Basic and acidic residues" evidence="1">
    <location>
        <begin position="288"/>
        <end position="297"/>
    </location>
</feature>
<reference evidence="5" key="2">
    <citation type="submission" date="2025-04" db="UniProtKB">
        <authorList>
            <consortium name="RefSeq"/>
        </authorList>
    </citation>
    <scope>IDENTIFICATION</scope>
    <source>
        <tissue evidence="5">Leaf</tissue>
    </source>
</reference>
<evidence type="ECO:0000313" key="5">
    <source>
        <dbReference type="RefSeq" id="XP_020109836.1"/>
    </source>
</evidence>
<dbReference type="EMBL" id="LSRQ01005554">
    <property type="protein sequence ID" value="OAY67448.1"/>
    <property type="molecule type" value="Genomic_DNA"/>
</dbReference>
<evidence type="ECO:0000256" key="1">
    <source>
        <dbReference type="SAM" id="MobiDB-lite"/>
    </source>
</evidence>
<dbReference type="STRING" id="4615.A0A199URM1"/>
<evidence type="ECO:0000313" key="2">
    <source>
        <dbReference type="EMBL" id="OAY67448.1"/>
    </source>
</evidence>
<name>A0A199URM1_ANACO</name>
<accession>A0A199URM1</accession>
<dbReference type="Pfam" id="PF05910">
    <property type="entry name" value="DUF868"/>
    <property type="match status" value="1"/>
</dbReference>
<proteinExistence type="predicted"/>